<keyword evidence="2" id="KW-0472">Membrane</keyword>
<dbReference type="GO" id="GO:0016787">
    <property type="term" value="F:hydrolase activity"/>
    <property type="evidence" value="ECO:0007669"/>
    <property type="project" value="UniProtKB-KW"/>
</dbReference>
<sequence>MRVTRYCLSLTAAVLLFIASVTFGQSKEVEAVVERFRIDSDFNGVVLIARNGKVEYQKYVGLANRQDSVWYSPKSRFHIFSVTKTFTAALVMLLYERGKIHLDSTIGAYYPDYRGEGADKVKIKDLLTYSSGRDKKEMREIAEAYNSTAWPVDSFITRYCSERLITRPGTSFDYNNGDFILLGKIIELIYGQSFQQALRQHILVPLNMQDTDFLHHDDVIAHLDQGYFNSDQHPFTFYKPTNYYIDNYFSAGAMYSTPEDLLRFDQAIFKHQLLKKGTVDFMLSSYPNLGDVGIGFWVYPKQINTEQYQVAERQGYGYGHHANWVHLIDQNITLLILSNTNTVDPNQMRWEVLSAFLRNTGKNR</sequence>
<feature type="signal peptide" evidence="3">
    <location>
        <begin position="1"/>
        <end position="24"/>
    </location>
</feature>
<protein>
    <submittedName>
        <fullName evidence="5">Serine hydrolase</fullName>
    </submittedName>
</protein>
<comment type="subcellular location">
    <subcellularLocation>
        <location evidence="1">Membrane</location>
    </subcellularLocation>
</comment>
<dbReference type="InterPro" id="IPR050491">
    <property type="entry name" value="AmpC-like"/>
</dbReference>
<evidence type="ECO:0000313" key="6">
    <source>
        <dbReference type="Proteomes" id="UP000256373"/>
    </source>
</evidence>
<organism evidence="5 6">
    <name type="scientific">Dyadobacter luteus</name>
    <dbReference type="NCBI Taxonomy" id="2259619"/>
    <lineage>
        <taxon>Bacteria</taxon>
        <taxon>Pseudomonadati</taxon>
        <taxon>Bacteroidota</taxon>
        <taxon>Cytophagia</taxon>
        <taxon>Cytophagales</taxon>
        <taxon>Spirosomataceae</taxon>
        <taxon>Dyadobacter</taxon>
    </lineage>
</organism>
<evidence type="ECO:0000256" key="1">
    <source>
        <dbReference type="ARBA" id="ARBA00004370"/>
    </source>
</evidence>
<keyword evidence="6" id="KW-1185">Reference proteome</keyword>
<dbReference type="GO" id="GO:0016020">
    <property type="term" value="C:membrane"/>
    <property type="evidence" value="ECO:0007669"/>
    <property type="project" value="UniProtKB-SubCell"/>
</dbReference>
<dbReference type="Pfam" id="PF00144">
    <property type="entry name" value="Beta-lactamase"/>
    <property type="match status" value="1"/>
</dbReference>
<feature type="chain" id="PRO_5017813332" evidence="3">
    <location>
        <begin position="25"/>
        <end position="364"/>
    </location>
</feature>
<dbReference type="SUPFAM" id="SSF56601">
    <property type="entry name" value="beta-lactamase/transpeptidase-like"/>
    <property type="match status" value="1"/>
</dbReference>
<dbReference type="AlphaFoldDB" id="A0A3D8YGJ5"/>
<dbReference type="PANTHER" id="PTHR46825">
    <property type="entry name" value="D-ALANYL-D-ALANINE-CARBOXYPEPTIDASE/ENDOPEPTIDASE AMPH"/>
    <property type="match status" value="1"/>
</dbReference>
<dbReference type="InterPro" id="IPR001466">
    <property type="entry name" value="Beta-lactam-related"/>
</dbReference>
<dbReference type="Proteomes" id="UP000256373">
    <property type="component" value="Unassembled WGS sequence"/>
</dbReference>
<dbReference type="EMBL" id="QNUL01000002">
    <property type="protein sequence ID" value="REA63802.1"/>
    <property type="molecule type" value="Genomic_DNA"/>
</dbReference>
<dbReference type="InterPro" id="IPR012338">
    <property type="entry name" value="Beta-lactam/transpept-like"/>
</dbReference>
<evidence type="ECO:0000259" key="4">
    <source>
        <dbReference type="Pfam" id="PF00144"/>
    </source>
</evidence>
<keyword evidence="5" id="KW-0378">Hydrolase</keyword>
<evidence type="ECO:0000256" key="3">
    <source>
        <dbReference type="SAM" id="SignalP"/>
    </source>
</evidence>
<evidence type="ECO:0000313" key="5">
    <source>
        <dbReference type="EMBL" id="REA63802.1"/>
    </source>
</evidence>
<proteinExistence type="predicted"/>
<accession>A0A3D8YGJ5</accession>
<dbReference type="RefSeq" id="WP_115829553.1">
    <property type="nucleotide sequence ID" value="NZ_QNUL01000002.1"/>
</dbReference>
<evidence type="ECO:0000256" key="2">
    <source>
        <dbReference type="ARBA" id="ARBA00023136"/>
    </source>
</evidence>
<feature type="domain" description="Beta-lactamase-related" evidence="4">
    <location>
        <begin position="31"/>
        <end position="347"/>
    </location>
</feature>
<name>A0A3D8YGJ5_9BACT</name>
<gene>
    <name evidence="5" type="ORF">DSL64_05095</name>
</gene>
<dbReference type="Gene3D" id="3.40.710.10">
    <property type="entry name" value="DD-peptidase/beta-lactamase superfamily"/>
    <property type="match status" value="1"/>
</dbReference>
<comment type="caution">
    <text evidence="5">The sequence shown here is derived from an EMBL/GenBank/DDBJ whole genome shotgun (WGS) entry which is preliminary data.</text>
</comment>
<keyword evidence="3" id="KW-0732">Signal</keyword>
<reference evidence="5 6" key="1">
    <citation type="submission" date="2018-07" db="EMBL/GenBank/DDBJ databases">
        <title>Dyadobacter roseus sp. nov., isolated from rose rhizosphere soil.</title>
        <authorList>
            <person name="Chen L."/>
        </authorList>
    </citation>
    <scope>NUCLEOTIDE SEQUENCE [LARGE SCALE GENOMIC DNA]</scope>
    <source>
        <strain evidence="5 6">RS19</strain>
    </source>
</reference>
<dbReference type="OrthoDB" id="9793489at2"/>
<dbReference type="PANTHER" id="PTHR46825:SF11">
    <property type="entry name" value="PENICILLIN-BINDING PROTEIN 4"/>
    <property type="match status" value="1"/>
</dbReference>